<accession>Q157F6</accession>
<keyword evidence="2" id="KW-0614">Plasmid</keyword>
<dbReference type="EMBL" id="DQ629589">
    <property type="protein sequence ID" value="ABG29057.1"/>
    <property type="molecule type" value="Genomic_DNA"/>
</dbReference>
<reference evidence="2" key="1">
    <citation type="submission" date="2006-05" db="EMBL/GenBank/DDBJ databases">
        <title>Complete sequence of the cryptic plasmid pRA1 from Rhodococcus aetherivorans I24.</title>
        <authorList>
            <person name="Taylor J.A."/>
            <person name="Lessard P.A."/>
            <person name="Sinskey A.J."/>
            <person name="Archer J.A.C."/>
        </authorList>
    </citation>
    <scope>NUCLEOTIDE SEQUENCE</scope>
    <source>
        <strain evidence="2">I24</strain>
        <plasmid evidence="2">pRA1</plasmid>
    </source>
</reference>
<organism evidence="2">
    <name type="scientific">Rhodococcus aetherivorans I24</name>
    <dbReference type="NCBI Taxonomy" id="1036179"/>
    <lineage>
        <taxon>Bacteria</taxon>
        <taxon>Bacillati</taxon>
        <taxon>Actinomycetota</taxon>
        <taxon>Actinomycetes</taxon>
        <taxon>Mycobacteriales</taxon>
        <taxon>Nocardiaceae</taxon>
        <taxon>Rhodococcus</taxon>
    </lineage>
</organism>
<evidence type="ECO:0008006" key="3">
    <source>
        <dbReference type="Google" id="ProtNLM"/>
    </source>
</evidence>
<name>Q157F6_9NOCA</name>
<feature type="region of interest" description="Disordered" evidence="1">
    <location>
        <begin position="92"/>
        <end position="111"/>
    </location>
</feature>
<sequence>MPIVIGITAYGGCVGLTRAGHPALDGPRITIASNLFAVGRRRVDDTMAHEMLHAWLITTGKPTEHDTDAWYRAVRELSPAVLGHALAVERGTDRKSVRVPNPNYAPGGDEPRTVVRKVRVASQHAKVATWPSAFRPEGFDYGKPISCPTY</sequence>
<proteinExistence type="predicted"/>
<protein>
    <recommendedName>
        <fullName evidence="3">SprT-like domain-containing protein</fullName>
    </recommendedName>
</protein>
<evidence type="ECO:0000313" key="2">
    <source>
        <dbReference type="EMBL" id="ABG29057.1"/>
    </source>
</evidence>
<dbReference type="AlphaFoldDB" id="Q157F6"/>
<evidence type="ECO:0000256" key="1">
    <source>
        <dbReference type="SAM" id="MobiDB-lite"/>
    </source>
</evidence>
<geneLocation type="plasmid" evidence="2">
    <name>pRA1</name>
</geneLocation>